<gene>
    <name evidence="2" type="ORF">AC578_2577</name>
</gene>
<feature type="region of interest" description="Disordered" evidence="1">
    <location>
        <begin position="231"/>
        <end position="250"/>
    </location>
</feature>
<dbReference type="OrthoDB" id="3648045at2759"/>
<dbReference type="AlphaFoldDB" id="A0A139GYL8"/>
<protein>
    <submittedName>
        <fullName evidence="2">Uncharacterized protein</fullName>
    </submittedName>
</protein>
<evidence type="ECO:0000313" key="2">
    <source>
        <dbReference type="EMBL" id="KXS95273.1"/>
    </source>
</evidence>
<evidence type="ECO:0000256" key="1">
    <source>
        <dbReference type="SAM" id="MobiDB-lite"/>
    </source>
</evidence>
<sequence length="409" mass="45382">MVQKHVLDPEDFSKWRLQDCHDIAQRLLVFDPHHQTSRALQRAVQEFWSLDPNTDVSWHFSTEECTRPRYGRNRDDLTENQSLQHDQYGPSNATDISQFWSRRPLSDLTEASWAPQQVGRLNIMLHFDPPSKRSISGPASREGPKQKSYSEIEFAGFKADEILPYSATALQRLSKIRADKAKLNVKACLNETSASTEDTAMTDAAPNPSEHQFQAIHSGLHTEQPIQVPSLSSTNTSHPIIPQHSRKRTKLAKAEPELGMQGRNNAIKPPYNAVAAPGPMESTNIPFSKHFQSTAQTTSSPAPSIRTAGTITHAQLAQRSMHFSDWMGPPANTFGHQVNASDRSTQDNRNLTPSMSAPTPSSRRGGIADAIRRRSKASLGFGARAMQSTRPNQHDTGGFGRGTDRNKPP</sequence>
<dbReference type="EMBL" id="LFZN01000225">
    <property type="protein sequence ID" value="KXS95273.1"/>
    <property type="molecule type" value="Genomic_DNA"/>
</dbReference>
<evidence type="ECO:0000313" key="3">
    <source>
        <dbReference type="Proteomes" id="UP000070133"/>
    </source>
</evidence>
<name>A0A139GYL8_9PEZI</name>
<feature type="region of interest" description="Disordered" evidence="1">
    <location>
        <begin position="326"/>
        <end position="409"/>
    </location>
</feature>
<comment type="caution">
    <text evidence="2">The sequence shown here is derived from an EMBL/GenBank/DDBJ whole genome shotgun (WGS) entry which is preliminary data.</text>
</comment>
<feature type="compositionally biased region" description="Polar residues" evidence="1">
    <location>
        <begin position="334"/>
        <end position="361"/>
    </location>
</feature>
<proteinExistence type="predicted"/>
<organism evidence="2 3">
    <name type="scientific">Pseudocercospora eumusae</name>
    <dbReference type="NCBI Taxonomy" id="321146"/>
    <lineage>
        <taxon>Eukaryota</taxon>
        <taxon>Fungi</taxon>
        <taxon>Dikarya</taxon>
        <taxon>Ascomycota</taxon>
        <taxon>Pezizomycotina</taxon>
        <taxon>Dothideomycetes</taxon>
        <taxon>Dothideomycetidae</taxon>
        <taxon>Mycosphaerellales</taxon>
        <taxon>Mycosphaerellaceae</taxon>
        <taxon>Pseudocercospora</taxon>
    </lineage>
</organism>
<accession>A0A139GYL8</accession>
<reference evidence="2 3" key="1">
    <citation type="submission" date="2015-07" db="EMBL/GenBank/DDBJ databases">
        <title>Comparative genomics of the Sigatoka disease complex on banana suggests a link between parallel evolutionary changes in Pseudocercospora fijiensis and Pseudocercospora eumusae and increased virulence on the banana host.</title>
        <authorList>
            <person name="Chang T.-C."/>
            <person name="Salvucci A."/>
            <person name="Crous P.W."/>
            <person name="Stergiopoulos I."/>
        </authorList>
    </citation>
    <scope>NUCLEOTIDE SEQUENCE [LARGE SCALE GENOMIC DNA]</scope>
    <source>
        <strain evidence="2 3">CBS 114824</strain>
    </source>
</reference>
<keyword evidence="3" id="KW-1185">Reference proteome</keyword>
<feature type="compositionally biased region" description="Polar residues" evidence="1">
    <location>
        <begin position="386"/>
        <end position="395"/>
    </location>
</feature>
<dbReference type="Proteomes" id="UP000070133">
    <property type="component" value="Unassembled WGS sequence"/>
</dbReference>